<dbReference type="OrthoDB" id="7843147at2"/>
<dbReference type="Pfam" id="PF01925">
    <property type="entry name" value="TauE"/>
    <property type="match status" value="1"/>
</dbReference>
<evidence type="ECO:0000256" key="1">
    <source>
        <dbReference type="ARBA" id="ARBA00004651"/>
    </source>
</evidence>
<evidence type="ECO:0000256" key="3">
    <source>
        <dbReference type="ARBA" id="ARBA00022448"/>
    </source>
</evidence>
<name>M1PA19_DESSD</name>
<feature type="transmembrane region" description="Helical" evidence="8">
    <location>
        <begin position="190"/>
        <end position="213"/>
    </location>
</feature>
<evidence type="ECO:0000256" key="4">
    <source>
        <dbReference type="ARBA" id="ARBA00022475"/>
    </source>
</evidence>
<feature type="transmembrane region" description="Helical" evidence="8">
    <location>
        <begin position="163"/>
        <end position="183"/>
    </location>
</feature>
<evidence type="ECO:0000313" key="10">
    <source>
        <dbReference type="Proteomes" id="UP000011721"/>
    </source>
</evidence>
<dbReference type="InterPro" id="IPR002781">
    <property type="entry name" value="TM_pro_TauE-like"/>
</dbReference>
<evidence type="ECO:0000313" key="9">
    <source>
        <dbReference type="EMBL" id="AGF78472.1"/>
    </source>
</evidence>
<dbReference type="InterPro" id="IPR052017">
    <property type="entry name" value="TSUP"/>
</dbReference>
<keyword evidence="7 8" id="KW-0472">Membrane</keyword>
<keyword evidence="6 8" id="KW-1133">Transmembrane helix</keyword>
<evidence type="ECO:0000256" key="6">
    <source>
        <dbReference type="ARBA" id="ARBA00022989"/>
    </source>
</evidence>
<organism evidence="9 10">
    <name type="scientific">Desulfocapsa sulfexigens (strain DSM 10523 / SB164P1)</name>
    <dbReference type="NCBI Taxonomy" id="1167006"/>
    <lineage>
        <taxon>Bacteria</taxon>
        <taxon>Pseudomonadati</taxon>
        <taxon>Thermodesulfobacteriota</taxon>
        <taxon>Desulfobulbia</taxon>
        <taxon>Desulfobulbales</taxon>
        <taxon>Desulfocapsaceae</taxon>
        <taxon>Desulfocapsa</taxon>
    </lineage>
</organism>
<gene>
    <name evidence="9" type="ordered locus">UWK_01921</name>
</gene>
<keyword evidence="3" id="KW-0813">Transport</keyword>
<evidence type="ECO:0000256" key="2">
    <source>
        <dbReference type="ARBA" id="ARBA00009142"/>
    </source>
</evidence>
<accession>M1PA19</accession>
<dbReference type="GO" id="GO:0005886">
    <property type="term" value="C:plasma membrane"/>
    <property type="evidence" value="ECO:0007669"/>
    <property type="project" value="UniProtKB-SubCell"/>
</dbReference>
<keyword evidence="5 8" id="KW-0812">Transmembrane</keyword>
<dbReference type="HOGENOM" id="CLU_054750_5_5_7"/>
<comment type="subcellular location">
    <subcellularLocation>
        <location evidence="1 8">Cell membrane</location>
        <topology evidence="1 8">Multi-pass membrane protein</topology>
    </subcellularLocation>
</comment>
<comment type="similarity">
    <text evidence="2 8">Belongs to the 4-toluene sulfonate uptake permease (TSUP) (TC 2.A.102) family.</text>
</comment>
<evidence type="ECO:0000256" key="8">
    <source>
        <dbReference type="RuleBase" id="RU363041"/>
    </source>
</evidence>
<feature type="transmembrane region" description="Helical" evidence="8">
    <location>
        <begin position="32"/>
        <end position="58"/>
    </location>
</feature>
<feature type="transmembrane region" description="Helical" evidence="8">
    <location>
        <begin position="94"/>
        <end position="113"/>
    </location>
</feature>
<dbReference type="RefSeq" id="WP_015404163.1">
    <property type="nucleotide sequence ID" value="NC_020304.1"/>
</dbReference>
<dbReference type="Proteomes" id="UP000011721">
    <property type="component" value="Chromosome"/>
</dbReference>
<dbReference type="PANTHER" id="PTHR30269:SF37">
    <property type="entry name" value="MEMBRANE TRANSPORTER PROTEIN"/>
    <property type="match status" value="1"/>
</dbReference>
<dbReference type="STRING" id="1167006.UWK_01921"/>
<protein>
    <recommendedName>
        <fullName evidence="8">Probable membrane transporter protein</fullName>
    </recommendedName>
</protein>
<reference evidence="10" key="1">
    <citation type="journal article" date="2013" name="Stand. Genomic Sci.">
        <title>Complete genome sequence of Desulfocapsa sulfexigens, a marine deltaproteobacterium specialized in disproportionating inorganic sulfur compounds.</title>
        <authorList>
            <person name="Finster K.W."/>
            <person name="Kjeldsen K.U."/>
            <person name="Kube M."/>
            <person name="Reinhardt R."/>
            <person name="Mussmann M."/>
            <person name="Amann R."/>
            <person name="Schreiber L."/>
        </authorList>
    </citation>
    <scope>NUCLEOTIDE SEQUENCE [LARGE SCALE GENOMIC DNA]</scope>
    <source>
        <strain evidence="10">DSM 10523 / SB164P1</strain>
    </source>
</reference>
<dbReference type="KEGG" id="dsf:UWK_01921"/>
<keyword evidence="4 8" id="KW-1003">Cell membrane</keyword>
<feature type="transmembrane region" description="Helical" evidence="8">
    <location>
        <begin position="219"/>
        <end position="237"/>
    </location>
</feature>
<dbReference type="AlphaFoldDB" id="M1PA19"/>
<sequence length="238" mass="25711">MLTPLLISIIFLLAGFVQGVTGFGSALVAIPLLSLVIDIKGAIPLCILNSLVITTYLSLKMRRHLDIQKILPLCIAAVPGIIIGSTLLKRVGSTYIRITLGILLIAYSLYSLFSSPKPRTLHKAWSYVAGFLSGAIGAAFSAGGPPTIIYTAMNDWKKDTIKATLSGFFLFNSYLIAAVHAIEGLTTIEIFTYFMISAPFVLLGTVLGTICYGKIPRELYLQIIFAFLTAMGIIMIIS</sequence>
<dbReference type="EMBL" id="CP003985">
    <property type="protein sequence ID" value="AGF78472.1"/>
    <property type="molecule type" value="Genomic_DNA"/>
</dbReference>
<dbReference type="eggNOG" id="COG0730">
    <property type="taxonomic scope" value="Bacteria"/>
</dbReference>
<evidence type="ECO:0000256" key="5">
    <source>
        <dbReference type="ARBA" id="ARBA00022692"/>
    </source>
</evidence>
<dbReference type="PANTHER" id="PTHR30269">
    <property type="entry name" value="TRANSMEMBRANE PROTEIN YFCA"/>
    <property type="match status" value="1"/>
</dbReference>
<feature type="transmembrane region" description="Helical" evidence="8">
    <location>
        <begin position="125"/>
        <end position="143"/>
    </location>
</feature>
<proteinExistence type="inferred from homology"/>
<keyword evidence="10" id="KW-1185">Reference proteome</keyword>
<evidence type="ECO:0000256" key="7">
    <source>
        <dbReference type="ARBA" id="ARBA00023136"/>
    </source>
</evidence>